<reference evidence="2" key="1">
    <citation type="submission" date="2020-11" db="EMBL/GenBank/DDBJ databases">
        <title>Carbohydrate-dependent, anaerobic sulfur respiration: A novel catabolism in halophilic archaea.</title>
        <authorList>
            <person name="Sorokin D.Y."/>
            <person name="Messina E."/>
            <person name="Smedile F."/>
            <person name="La Cono V."/>
            <person name="Hallsworth J.E."/>
            <person name="Yakimov M.M."/>
        </authorList>
    </citation>
    <scope>NUCLEOTIDE SEQUENCE</scope>
    <source>
        <strain evidence="2">HSR-Bgl</strain>
        <plasmid evidence="2">pHSR-Bgl01</plasmid>
    </source>
</reference>
<keyword evidence="2" id="KW-0614">Plasmid</keyword>
<proteinExistence type="predicted"/>
<evidence type="ECO:0000313" key="3">
    <source>
        <dbReference type="Proteomes" id="UP000663305"/>
    </source>
</evidence>
<evidence type="ECO:0000313" key="2">
    <source>
        <dbReference type="EMBL" id="QSG13489.1"/>
    </source>
</evidence>
<dbReference type="AlphaFoldDB" id="A0A897NRM6"/>
<sequence length="272" mass="31534">METEDTSLVEQIGADFTEGNGPCRYCPKRDDDCYATPFFGYGRYDAEVMIVGESPGGTKTINKTDTHLHHDRKRRWKNYRETGVEYEKKIYTNQIQQIEDLPINAGGLPDRLAEEFGVYFTNSVKCNDIHPSETIPDEYRRLLNEYGKRRCLSHLDKELEYIEPSVVIVLANSQSKDNLNHLETMFDFFGLADKGPRDGSIKNYVHNSEYQSDQSPFSTYFSDEYNCHVIPSYHFSRGYNTFPEYTYGESNRDKTSNEKYCDEMANVVRSII</sequence>
<dbReference type="Proteomes" id="UP000663305">
    <property type="component" value="Plasmid pHSR-Bgl01"/>
</dbReference>
<protein>
    <submittedName>
        <fullName evidence="2">Uracil-DNA glycosylase</fullName>
    </submittedName>
</protein>
<dbReference type="Pfam" id="PF03167">
    <property type="entry name" value="UDG"/>
    <property type="match status" value="1"/>
</dbReference>
<name>A0A897NRM6_9EURY</name>
<accession>A0A897NRM6</accession>
<dbReference type="InterPro" id="IPR036895">
    <property type="entry name" value="Uracil-DNA_glycosylase-like_sf"/>
</dbReference>
<dbReference type="Gene3D" id="3.40.470.10">
    <property type="entry name" value="Uracil-DNA glycosylase-like domain"/>
    <property type="match status" value="1"/>
</dbReference>
<dbReference type="RefSeq" id="WP_229126595.1">
    <property type="nucleotide sequence ID" value="NZ_CP064790.1"/>
</dbReference>
<dbReference type="EMBL" id="CP064790">
    <property type="protein sequence ID" value="QSG13489.1"/>
    <property type="molecule type" value="Genomic_DNA"/>
</dbReference>
<geneLocation type="plasmid" evidence="2 3">
    <name>pHSR-Bgl01</name>
</geneLocation>
<feature type="domain" description="Uracil-DNA glycosylase-like" evidence="1">
    <location>
        <begin position="39"/>
        <end position="236"/>
    </location>
</feature>
<dbReference type="GeneID" id="68862610"/>
<dbReference type="InterPro" id="IPR005122">
    <property type="entry name" value="Uracil-DNA_glycosylase-like"/>
</dbReference>
<dbReference type="SUPFAM" id="SSF52141">
    <property type="entry name" value="Uracil-DNA glycosylase-like"/>
    <property type="match status" value="1"/>
</dbReference>
<evidence type="ECO:0000259" key="1">
    <source>
        <dbReference type="Pfam" id="PF03167"/>
    </source>
</evidence>
<gene>
    <name evidence="2" type="ORF">HSBGL_4075</name>
</gene>
<organism evidence="2 3">
    <name type="scientific">Halapricum desulfuricans</name>
    <dbReference type="NCBI Taxonomy" id="2841257"/>
    <lineage>
        <taxon>Archaea</taxon>
        <taxon>Methanobacteriati</taxon>
        <taxon>Methanobacteriota</taxon>
        <taxon>Stenosarchaea group</taxon>
        <taxon>Halobacteria</taxon>
        <taxon>Halobacteriales</taxon>
        <taxon>Haloarculaceae</taxon>
        <taxon>Halapricum</taxon>
    </lineage>
</organism>